<name>A0A1G2MPU1_9BACT</name>
<dbReference type="EMBL" id="MHRP01000045">
    <property type="protein sequence ID" value="OHA25754.1"/>
    <property type="molecule type" value="Genomic_DNA"/>
</dbReference>
<organism evidence="5 6">
    <name type="scientific">Candidatus Taylorbacteria bacterium RIFCSPHIGHO2_02_FULL_45_35</name>
    <dbReference type="NCBI Taxonomy" id="1802311"/>
    <lineage>
        <taxon>Bacteria</taxon>
        <taxon>Candidatus Tayloriibacteriota</taxon>
    </lineage>
</organism>
<dbReference type="InterPro" id="IPR015797">
    <property type="entry name" value="NUDIX_hydrolase-like_dom_sf"/>
</dbReference>
<dbReference type="CDD" id="cd02883">
    <property type="entry name" value="NUDIX_Hydrolase"/>
    <property type="match status" value="1"/>
</dbReference>
<evidence type="ECO:0000256" key="3">
    <source>
        <dbReference type="ARBA" id="ARBA00022842"/>
    </source>
</evidence>
<evidence type="ECO:0000313" key="6">
    <source>
        <dbReference type="Proteomes" id="UP000177943"/>
    </source>
</evidence>
<dbReference type="AlphaFoldDB" id="A0A1G2MPU1"/>
<dbReference type="InterPro" id="IPR000086">
    <property type="entry name" value="NUDIX_hydrolase_dom"/>
</dbReference>
<keyword evidence="3" id="KW-0460">Magnesium</keyword>
<dbReference type="GO" id="GO:0016787">
    <property type="term" value="F:hydrolase activity"/>
    <property type="evidence" value="ECO:0007669"/>
    <property type="project" value="UniProtKB-KW"/>
</dbReference>
<dbReference type="PROSITE" id="PS51462">
    <property type="entry name" value="NUDIX"/>
    <property type="match status" value="1"/>
</dbReference>
<dbReference type="Gene3D" id="3.90.79.10">
    <property type="entry name" value="Nucleoside Triphosphate Pyrophosphohydrolase"/>
    <property type="match status" value="1"/>
</dbReference>
<protein>
    <recommendedName>
        <fullName evidence="4">Nudix hydrolase domain-containing protein</fullName>
    </recommendedName>
</protein>
<dbReference type="Pfam" id="PF00293">
    <property type="entry name" value="NUDIX"/>
    <property type="match status" value="1"/>
</dbReference>
<dbReference type="PANTHER" id="PTHR43046">
    <property type="entry name" value="GDP-MANNOSE MANNOSYL HYDROLASE"/>
    <property type="match status" value="1"/>
</dbReference>
<comment type="caution">
    <text evidence="5">The sequence shown here is derived from an EMBL/GenBank/DDBJ whole genome shotgun (WGS) entry which is preliminary data.</text>
</comment>
<evidence type="ECO:0000313" key="5">
    <source>
        <dbReference type="EMBL" id="OHA25754.1"/>
    </source>
</evidence>
<keyword evidence="2" id="KW-0378">Hydrolase</keyword>
<gene>
    <name evidence="5" type="ORF">A3D56_02365</name>
</gene>
<evidence type="ECO:0000259" key="4">
    <source>
        <dbReference type="PROSITE" id="PS51462"/>
    </source>
</evidence>
<evidence type="ECO:0000256" key="2">
    <source>
        <dbReference type="ARBA" id="ARBA00022801"/>
    </source>
</evidence>
<dbReference type="Proteomes" id="UP000177943">
    <property type="component" value="Unassembled WGS sequence"/>
</dbReference>
<dbReference type="PANTHER" id="PTHR43046:SF12">
    <property type="entry name" value="GDP-MANNOSE MANNOSYL HYDROLASE"/>
    <property type="match status" value="1"/>
</dbReference>
<accession>A0A1G2MPU1</accession>
<dbReference type="SUPFAM" id="SSF55811">
    <property type="entry name" value="Nudix"/>
    <property type="match status" value="1"/>
</dbReference>
<feature type="domain" description="Nudix hydrolase" evidence="4">
    <location>
        <begin position="10"/>
        <end position="142"/>
    </location>
</feature>
<comment type="cofactor">
    <cofactor evidence="1">
        <name>Mg(2+)</name>
        <dbReference type="ChEBI" id="CHEBI:18420"/>
    </cofactor>
</comment>
<proteinExistence type="predicted"/>
<reference evidence="5 6" key="1">
    <citation type="journal article" date="2016" name="Nat. Commun.">
        <title>Thousands of microbial genomes shed light on interconnected biogeochemical processes in an aquifer system.</title>
        <authorList>
            <person name="Anantharaman K."/>
            <person name="Brown C.T."/>
            <person name="Hug L.A."/>
            <person name="Sharon I."/>
            <person name="Castelle C.J."/>
            <person name="Probst A.J."/>
            <person name="Thomas B.C."/>
            <person name="Singh A."/>
            <person name="Wilkins M.J."/>
            <person name="Karaoz U."/>
            <person name="Brodie E.L."/>
            <person name="Williams K.H."/>
            <person name="Hubbard S.S."/>
            <person name="Banfield J.F."/>
        </authorList>
    </citation>
    <scope>NUCLEOTIDE SEQUENCE [LARGE SCALE GENOMIC DNA]</scope>
</reference>
<evidence type="ECO:0000256" key="1">
    <source>
        <dbReference type="ARBA" id="ARBA00001946"/>
    </source>
</evidence>
<sequence>MDSVKTTPVVLQVGVKILLINSEGKCLLLRRSLSKYPDISGRFDIVGGRIEPGTGLLENLQREIKEETGLELVGEPKLLAAQDIFRKANHHIVRLTYVGKSRGEVVLDTEENDMYRWCTEKEFERVEDMDFYLKELSKKGVFEHVWRS</sequence>